<dbReference type="EMBL" id="QTSU01000001">
    <property type="protein sequence ID" value="RDZ27823.1"/>
    <property type="molecule type" value="Genomic_DNA"/>
</dbReference>
<evidence type="ECO:0000313" key="2">
    <source>
        <dbReference type="EMBL" id="RDZ27823.1"/>
    </source>
</evidence>
<dbReference type="AlphaFoldDB" id="A0A371K1L7"/>
<gene>
    <name evidence="2" type="ORF">DX914_01250</name>
</gene>
<dbReference type="Proteomes" id="UP000264492">
    <property type="component" value="Unassembled WGS sequence"/>
</dbReference>
<protein>
    <recommendedName>
        <fullName evidence="4">DUF1311 domain-containing protein</fullName>
    </recommendedName>
</protein>
<evidence type="ECO:0000256" key="1">
    <source>
        <dbReference type="SAM" id="SignalP"/>
    </source>
</evidence>
<accession>A0A371K1L7</accession>
<keyword evidence="3" id="KW-1185">Reference proteome</keyword>
<feature type="chain" id="PRO_5016843771" description="DUF1311 domain-containing protein" evidence="1">
    <location>
        <begin position="25"/>
        <end position="109"/>
    </location>
</feature>
<dbReference type="OrthoDB" id="6028034at2"/>
<proteinExistence type="predicted"/>
<feature type="signal peptide" evidence="1">
    <location>
        <begin position="1"/>
        <end position="24"/>
    </location>
</feature>
<evidence type="ECO:0000313" key="3">
    <source>
        <dbReference type="Proteomes" id="UP000264492"/>
    </source>
</evidence>
<comment type="caution">
    <text evidence="2">The sequence shown here is derived from an EMBL/GenBank/DDBJ whole genome shotgun (WGS) entry which is preliminary data.</text>
</comment>
<name>A0A371K1L7_9GAMM</name>
<sequence>MTSHAWTLAALAAACLTLTACSSASGSGGKVDDAIGIVQCDDYLSKVAACLNDKVPEAQRAALRANISQQYDSWKEATANPTHRAALPQACAIAQEQAREEYAGFGCAM</sequence>
<reference evidence="2 3" key="1">
    <citation type="submission" date="2018-08" db="EMBL/GenBank/DDBJ databases">
        <title>Lysobacter sp. zong2l5, whole genome shotgun sequence.</title>
        <authorList>
            <person name="Zhang X."/>
            <person name="Feng G."/>
            <person name="Zhu H."/>
        </authorList>
    </citation>
    <scope>NUCLEOTIDE SEQUENCE [LARGE SCALE GENOMIC DNA]</scope>
    <source>
        <strain evidence="3">zong2l5</strain>
    </source>
</reference>
<organism evidence="2 3">
    <name type="scientific">Lysobacter silvisoli</name>
    <dbReference type="NCBI Taxonomy" id="2293254"/>
    <lineage>
        <taxon>Bacteria</taxon>
        <taxon>Pseudomonadati</taxon>
        <taxon>Pseudomonadota</taxon>
        <taxon>Gammaproteobacteria</taxon>
        <taxon>Lysobacterales</taxon>
        <taxon>Lysobacteraceae</taxon>
        <taxon>Lysobacter</taxon>
    </lineage>
</organism>
<keyword evidence="1" id="KW-0732">Signal</keyword>
<dbReference type="RefSeq" id="WP_115857266.1">
    <property type="nucleotide sequence ID" value="NZ_QTSU01000001.1"/>
</dbReference>
<evidence type="ECO:0008006" key="4">
    <source>
        <dbReference type="Google" id="ProtNLM"/>
    </source>
</evidence>